<dbReference type="Gene3D" id="2.60.40.10">
    <property type="entry name" value="Immunoglobulins"/>
    <property type="match status" value="1"/>
</dbReference>
<feature type="transmembrane region" description="Helical" evidence="1">
    <location>
        <begin position="675"/>
        <end position="694"/>
    </location>
</feature>
<keyword evidence="5" id="KW-1185">Reference proteome</keyword>
<evidence type="ECO:0000259" key="3">
    <source>
        <dbReference type="Pfam" id="PF12245"/>
    </source>
</evidence>
<keyword evidence="1" id="KW-0812">Transmembrane</keyword>
<dbReference type="RefSeq" id="WP_117944325.1">
    <property type="nucleotide sequence ID" value="NZ_JBBNIN010000016.1"/>
</dbReference>
<dbReference type="Pfam" id="PF12245">
    <property type="entry name" value="Big_3_2"/>
    <property type="match status" value="1"/>
</dbReference>
<accession>A0ABV1IWK0</accession>
<gene>
    <name evidence="4" type="ORF">AAAU51_10490</name>
</gene>
<evidence type="ECO:0000256" key="2">
    <source>
        <dbReference type="SAM" id="SignalP"/>
    </source>
</evidence>
<comment type="caution">
    <text evidence="4">The sequence shown here is derived from an EMBL/GenBank/DDBJ whole genome shotgun (WGS) entry which is preliminary data.</text>
</comment>
<keyword evidence="1" id="KW-1133">Transmembrane helix</keyword>
<evidence type="ECO:0000313" key="4">
    <source>
        <dbReference type="EMBL" id="MEQ2711595.1"/>
    </source>
</evidence>
<evidence type="ECO:0000313" key="5">
    <source>
        <dbReference type="Proteomes" id="UP001482154"/>
    </source>
</evidence>
<feature type="signal peptide" evidence="2">
    <location>
        <begin position="1"/>
        <end position="26"/>
    </location>
</feature>
<evidence type="ECO:0000256" key="1">
    <source>
        <dbReference type="SAM" id="Phobius"/>
    </source>
</evidence>
<name>A0ABV1IWK0_9FIRM</name>
<organism evidence="4 5">
    <name type="scientific">Anaerostipes amylophilus</name>
    <dbReference type="NCBI Taxonomy" id="2981779"/>
    <lineage>
        <taxon>Bacteria</taxon>
        <taxon>Bacillati</taxon>
        <taxon>Bacillota</taxon>
        <taxon>Clostridia</taxon>
        <taxon>Lachnospirales</taxon>
        <taxon>Lachnospiraceae</taxon>
        <taxon>Anaerostipes</taxon>
    </lineage>
</organism>
<reference evidence="4 5" key="1">
    <citation type="submission" date="2024-04" db="EMBL/GenBank/DDBJ databases">
        <title>Human intestinal bacterial collection.</title>
        <authorList>
            <person name="Pauvert C."/>
            <person name="Hitch T.C.A."/>
            <person name="Clavel T."/>
        </authorList>
    </citation>
    <scope>NUCLEOTIDE SEQUENCE [LARGE SCALE GENOMIC DNA]</scope>
    <source>
        <strain evidence="4 5">CLA-AA-H249</strain>
    </source>
</reference>
<dbReference type="InterPro" id="IPR022038">
    <property type="entry name" value="Ig-like_bact"/>
</dbReference>
<dbReference type="InterPro" id="IPR013783">
    <property type="entry name" value="Ig-like_fold"/>
</dbReference>
<keyword evidence="1" id="KW-0472">Membrane</keyword>
<sequence>MKRKHKILMTMTAILFLLLSAIPADTKGMEETAVWDITWKGTGEEPFFRSSVVMEVDLKGSCTKDDIMIFVNRQKWEGEWDYEQTLKMTFYEEGNYEIHLIHRNGYEETRKITIELSNPTIPKVDSGSYTAGKWTNQDILLEAHGSKAVSKISHYEYKTGNNEWRSMKYGRLELKRDMDDLVLIRAVSNAGRYSEIQKIWCRLWKKKPQLFKITCSERSLNGWYGKIPEFTYESEQAEGPLVHVYAQLTQLQTGQIQTETDQIPQIKKDGKYQLKIWTKDEAGNRSENSFHTVCFLDTKKPEILIRSQNEFQKVSRYQKVKIRIKDENLQKNAVKVITSGKQMKGFVQKGEYYESEVVFDRNGKHNLLVQVEDMAGNASISEKKVFKIDMKKPEIYISGIKNNKSYKTFVNVKLHVKDENLDEKQTRIYLNGKRWIPDKIKDDGYYVLRVEALDLAGNQNVVTKKFTINKKGVHIYFLQKILAGKNISEKSFRPGFQVVSLEPVQVTEFLMNGQKVSYEWEKDKVYIKQPITENGNYRISLNAVDANGERVSSKKITFFYDTKKPVIQMSGLNEKSECDYGTIVAVSLENKKDYWTKVKLDEKEIKNLTNKISFKKLEPGIHVLKLQAKDAAGNVTNKRIKFAVTKILPHPVKQMVEKDQKKETKVKDKREKSMLGLWIAAGMAGVISAAWLFYRKYSK</sequence>
<protein>
    <submittedName>
        <fullName evidence="4">Ig-like domain repeat protein</fullName>
    </submittedName>
</protein>
<keyword evidence="2" id="KW-0732">Signal</keyword>
<proteinExistence type="predicted"/>
<dbReference type="Proteomes" id="UP001482154">
    <property type="component" value="Unassembled WGS sequence"/>
</dbReference>
<feature type="chain" id="PRO_5046121715" evidence="2">
    <location>
        <begin position="27"/>
        <end position="699"/>
    </location>
</feature>
<feature type="domain" description="Ig-like" evidence="3">
    <location>
        <begin position="430"/>
        <end position="468"/>
    </location>
</feature>
<dbReference type="EMBL" id="JBBNIN010000016">
    <property type="protein sequence ID" value="MEQ2711595.1"/>
    <property type="molecule type" value="Genomic_DNA"/>
</dbReference>